<protein>
    <submittedName>
        <fullName evidence="3">Dynein associated protein-domain-containing protein</fullName>
    </submittedName>
</protein>
<evidence type="ECO:0000256" key="1">
    <source>
        <dbReference type="SAM" id="Coils"/>
    </source>
</evidence>
<name>A0A1X2IKA7_9FUNG</name>
<proteinExistence type="predicted"/>
<dbReference type="Proteomes" id="UP000193560">
    <property type="component" value="Unassembled WGS sequence"/>
</dbReference>
<keyword evidence="4" id="KW-1185">Reference proteome</keyword>
<gene>
    <name evidence="3" type="ORF">BCR42DRAFT_243695</name>
</gene>
<feature type="coiled-coil region" evidence="1">
    <location>
        <begin position="150"/>
        <end position="177"/>
    </location>
</feature>
<evidence type="ECO:0000313" key="4">
    <source>
        <dbReference type="Proteomes" id="UP000193560"/>
    </source>
</evidence>
<dbReference type="InterPro" id="IPR022157">
    <property type="entry name" value="Dynactin"/>
</dbReference>
<sequence>MRQKAGWLGDLAKRFVHFMKHCTPDVFVMMSQVYHDLLGTERRLNVIVELFRTNDVTETSCLHELHRIISQLEHLTEAYLGQYGESSHAEQFFALTRALDFNADRMTVEFTYIQQLVEKANKVEDIPVAEGSVCLDVDYLEPLTRLIVQAKSSKISAKKLLRRLEELSEEALTLKVDHLHRFKTLYSISSKICNFCYDLCHQVTVYVDAKCGSREAISIKEIQHIVREKADEILDLPESTLWEASLKILKSLTSELANTLTRVENDHKKDKIVTSVSPWIQRASDMKAEVMVNHDLERKLQQHNDEIIRLIKDVKLKDQSLQEASVKVDLLERRMEFAKKESEQISQLERALEKAHDQEQMYAEAMDSLQAEYDLLEQENIQLKKQAAKKEENRQSLLKKINCDDMYFTATDVPDDSSSGYKAMNSHMKTLKAAIRYLRSENAQLKCQDLANSLSIQQLPSITQHENSNNDNMERAQHIQSMATQTRNLLKDVRMASACPKLVELSQDSSIKQWQSVKKSPTYQFQAQQSVLYTLRKRTQQLQQNIQAIVHEQDGSSPSSSITTAAKVMTITIYILLEFY</sequence>
<feature type="domain" description="Dynein associated protein" evidence="2">
    <location>
        <begin position="1"/>
        <end position="164"/>
    </location>
</feature>
<organism evidence="3 4">
    <name type="scientific">Absidia repens</name>
    <dbReference type="NCBI Taxonomy" id="90262"/>
    <lineage>
        <taxon>Eukaryota</taxon>
        <taxon>Fungi</taxon>
        <taxon>Fungi incertae sedis</taxon>
        <taxon>Mucoromycota</taxon>
        <taxon>Mucoromycotina</taxon>
        <taxon>Mucoromycetes</taxon>
        <taxon>Mucorales</taxon>
        <taxon>Cunninghamellaceae</taxon>
        <taxon>Absidia</taxon>
    </lineage>
</organism>
<dbReference type="STRING" id="90262.A0A1X2IKA7"/>
<dbReference type="AlphaFoldDB" id="A0A1X2IKA7"/>
<keyword evidence="1" id="KW-0175">Coiled coil</keyword>
<accession>A0A1X2IKA7</accession>
<reference evidence="3 4" key="1">
    <citation type="submission" date="2016-07" db="EMBL/GenBank/DDBJ databases">
        <title>Pervasive Adenine N6-methylation of Active Genes in Fungi.</title>
        <authorList>
            <consortium name="DOE Joint Genome Institute"/>
            <person name="Mondo S.J."/>
            <person name="Dannebaum R.O."/>
            <person name="Kuo R.C."/>
            <person name="Labutti K."/>
            <person name="Haridas S."/>
            <person name="Kuo A."/>
            <person name="Salamov A."/>
            <person name="Ahrendt S.R."/>
            <person name="Lipzen A."/>
            <person name="Sullivan W."/>
            <person name="Andreopoulos W.B."/>
            <person name="Clum A."/>
            <person name="Lindquist E."/>
            <person name="Daum C."/>
            <person name="Ramamoorthy G.K."/>
            <person name="Gryganskyi A."/>
            <person name="Culley D."/>
            <person name="Magnuson J.K."/>
            <person name="James T.Y."/>
            <person name="O'Malley M.A."/>
            <person name="Stajich J.E."/>
            <person name="Spatafora J.W."/>
            <person name="Visel A."/>
            <person name="Grigoriev I.V."/>
        </authorList>
    </citation>
    <scope>NUCLEOTIDE SEQUENCE [LARGE SCALE GENOMIC DNA]</scope>
    <source>
        <strain evidence="3 4">NRRL 1336</strain>
    </source>
</reference>
<dbReference type="EMBL" id="MCGE01000009">
    <property type="protein sequence ID" value="ORZ17984.1"/>
    <property type="molecule type" value="Genomic_DNA"/>
</dbReference>
<dbReference type="OrthoDB" id="2130750at2759"/>
<feature type="coiled-coil region" evidence="1">
    <location>
        <begin position="293"/>
        <end position="400"/>
    </location>
</feature>
<evidence type="ECO:0000259" key="2">
    <source>
        <dbReference type="Pfam" id="PF12455"/>
    </source>
</evidence>
<dbReference type="Pfam" id="PF12455">
    <property type="entry name" value="Dynactin"/>
    <property type="match status" value="1"/>
</dbReference>
<evidence type="ECO:0000313" key="3">
    <source>
        <dbReference type="EMBL" id="ORZ17984.1"/>
    </source>
</evidence>
<comment type="caution">
    <text evidence="3">The sequence shown here is derived from an EMBL/GenBank/DDBJ whole genome shotgun (WGS) entry which is preliminary data.</text>
</comment>